<reference evidence="2 3" key="2">
    <citation type="submission" date="2018-06" db="EMBL/GenBank/DDBJ databases">
        <title>Metagenomic assembly of (sub)arctic Cyanobacteria and their associated microbiome from non-axenic cultures.</title>
        <authorList>
            <person name="Baurain D."/>
        </authorList>
    </citation>
    <scope>NUCLEOTIDE SEQUENCE [LARGE SCALE GENOMIC DNA]</scope>
    <source>
        <strain evidence="2">ULC041bin1</strain>
    </source>
</reference>
<organism evidence="2 3">
    <name type="scientific">Shackletoniella antarctica</name>
    <dbReference type="NCBI Taxonomy" id="268115"/>
    <lineage>
        <taxon>Bacteria</taxon>
        <taxon>Bacillati</taxon>
        <taxon>Cyanobacteriota</taxon>
        <taxon>Cyanophyceae</taxon>
        <taxon>Oculatellales</taxon>
        <taxon>Oculatellaceae</taxon>
        <taxon>Shackletoniella</taxon>
    </lineage>
</organism>
<dbReference type="Proteomes" id="UP000249081">
    <property type="component" value="Unassembled WGS sequence"/>
</dbReference>
<proteinExistence type="predicted"/>
<accession>A0A2W4XSM8</accession>
<protein>
    <submittedName>
        <fullName evidence="2">AAA family ATPase</fullName>
    </submittedName>
</protein>
<evidence type="ECO:0000313" key="2">
    <source>
        <dbReference type="EMBL" id="PZO34398.1"/>
    </source>
</evidence>
<feature type="non-terminal residue" evidence="2">
    <location>
        <position position="86"/>
    </location>
</feature>
<sequence>MNDFFKGFEQLLELAKTLEEKAESGELKTNVQINARGLSSIPRQGNIPDIGVSRMNRNSGDSAPMDDPAVEEVIITPPPARAESSP</sequence>
<dbReference type="EMBL" id="QBMN01000208">
    <property type="protein sequence ID" value="PZO34398.1"/>
    <property type="molecule type" value="Genomic_DNA"/>
</dbReference>
<dbReference type="AlphaFoldDB" id="A0A2W4XSM8"/>
<evidence type="ECO:0000313" key="3">
    <source>
        <dbReference type="Proteomes" id="UP000249081"/>
    </source>
</evidence>
<comment type="caution">
    <text evidence="2">The sequence shown here is derived from an EMBL/GenBank/DDBJ whole genome shotgun (WGS) entry which is preliminary data.</text>
</comment>
<gene>
    <name evidence="2" type="ORF">DCF17_20485</name>
</gene>
<reference evidence="3" key="1">
    <citation type="submission" date="2018-04" db="EMBL/GenBank/DDBJ databases">
        <authorList>
            <person name="Cornet L."/>
        </authorList>
    </citation>
    <scope>NUCLEOTIDE SEQUENCE [LARGE SCALE GENOMIC DNA]</scope>
</reference>
<name>A0A2W4XSM8_9CYAN</name>
<evidence type="ECO:0000256" key="1">
    <source>
        <dbReference type="SAM" id="MobiDB-lite"/>
    </source>
</evidence>
<feature type="region of interest" description="Disordered" evidence="1">
    <location>
        <begin position="40"/>
        <end position="71"/>
    </location>
</feature>